<comment type="caution">
    <text evidence="2">The sequence shown here is derived from an EMBL/GenBank/DDBJ whole genome shotgun (WGS) entry which is preliminary data.</text>
</comment>
<sequence length="142" mass="16132">MDEASGKTLGITGAVVLLMCSVVLLATASQKETSEKERYHEPITLTVTAYSPDPSQTDHTPFEMASGRIAKKTELEQLLFVAVSRDIMEKYNLKFGDTIWIGFLVEDTMHKRITENIDVFFENEELAKKFGWQKRSVIIEKK</sequence>
<organism evidence="2">
    <name type="scientific">marine sediment metagenome</name>
    <dbReference type="NCBI Taxonomy" id="412755"/>
    <lineage>
        <taxon>unclassified sequences</taxon>
        <taxon>metagenomes</taxon>
        <taxon>ecological metagenomes</taxon>
    </lineage>
</organism>
<dbReference type="AlphaFoldDB" id="X1THQ4"/>
<reference evidence="2" key="1">
    <citation type="journal article" date="2014" name="Front. Microbiol.">
        <title>High frequency of phylogenetically diverse reductive dehalogenase-homologous genes in deep subseafloor sedimentary metagenomes.</title>
        <authorList>
            <person name="Kawai M."/>
            <person name="Futagami T."/>
            <person name="Toyoda A."/>
            <person name="Takaki Y."/>
            <person name="Nishi S."/>
            <person name="Hori S."/>
            <person name="Arai W."/>
            <person name="Tsubouchi T."/>
            <person name="Morono Y."/>
            <person name="Uchiyama I."/>
            <person name="Ito T."/>
            <person name="Fujiyama A."/>
            <person name="Inagaki F."/>
            <person name="Takami H."/>
        </authorList>
    </citation>
    <scope>NUCLEOTIDE SEQUENCE</scope>
    <source>
        <strain evidence="2">Expedition CK06-06</strain>
    </source>
</reference>
<evidence type="ECO:0000256" key="1">
    <source>
        <dbReference type="SAM" id="Phobius"/>
    </source>
</evidence>
<feature type="transmembrane region" description="Helical" evidence="1">
    <location>
        <begin position="6"/>
        <end position="28"/>
    </location>
</feature>
<proteinExistence type="predicted"/>
<keyword evidence="1" id="KW-0812">Transmembrane</keyword>
<evidence type="ECO:0000313" key="2">
    <source>
        <dbReference type="EMBL" id="GAI79554.1"/>
    </source>
</evidence>
<protein>
    <recommendedName>
        <fullName evidence="3">3D domain-containing protein</fullName>
    </recommendedName>
</protein>
<keyword evidence="1" id="KW-0472">Membrane</keyword>
<keyword evidence="1" id="KW-1133">Transmembrane helix</keyword>
<evidence type="ECO:0008006" key="3">
    <source>
        <dbReference type="Google" id="ProtNLM"/>
    </source>
</evidence>
<dbReference type="EMBL" id="BARW01008037">
    <property type="protein sequence ID" value="GAI79554.1"/>
    <property type="molecule type" value="Genomic_DNA"/>
</dbReference>
<name>X1THQ4_9ZZZZ</name>
<accession>X1THQ4</accession>
<dbReference type="CDD" id="cd22784">
    <property type="entry name" value="DPBB_MltA_YuiC-like"/>
    <property type="match status" value="1"/>
</dbReference>
<gene>
    <name evidence="2" type="ORF">S12H4_16597</name>
</gene>